<dbReference type="CDD" id="cd02440">
    <property type="entry name" value="AdoMet_MTases"/>
    <property type="match status" value="1"/>
</dbReference>
<evidence type="ECO:0000259" key="6">
    <source>
        <dbReference type="Pfam" id="PF05175"/>
    </source>
</evidence>
<dbReference type="AlphaFoldDB" id="V9KX81"/>
<evidence type="ECO:0000256" key="2">
    <source>
        <dbReference type="ARBA" id="ARBA00022603"/>
    </source>
</evidence>
<dbReference type="SUPFAM" id="SSF53335">
    <property type="entry name" value="S-adenosyl-L-methionine-dependent methyltransferases"/>
    <property type="match status" value="1"/>
</dbReference>
<dbReference type="PROSITE" id="PS00092">
    <property type="entry name" value="N6_MTASE"/>
    <property type="match status" value="1"/>
</dbReference>
<dbReference type="InterPro" id="IPR029063">
    <property type="entry name" value="SAM-dependent_MTases_sf"/>
</dbReference>
<evidence type="ECO:0000259" key="7">
    <source>
        <dbReference type="Pfam" id="PF17827"/>
    </source>
</evidence>
<keyword evidence="3 8" id="KW-0808">Transferase</keyword>
<dbReference type="PANTHER" id="PTHR18895">
    <property type="entry name" value="HEMK METHYLTRANSFERASE"/>
    <property type="match status" value="1"/>
</dbReference>
<keyword evidence="4" id="KW-0949">S-adenosyl-L-methionine</keyword>
<name>V9KX81_CALMI</name>
<comment type="catalytic activity">
    <reaction evidence="5">
        <text>L-glutaminyl-[peptide chain release factor] + S-adenosyl-L-methionine = N(5)-methyl-L-glutaminyl-[peptide chain release factor] + S-adenosyl-L-homocysteine + H(+)</text>
        <dbReference type="Rhea" id="RHEA:42896"/>
        <dbReference type="Rhea" id="RHEA-COMP:10271"/>
        <dbReference type="Rhea" id="RHEA-COMP:10272"/>
        <dbReference type="ChEBI" id="CHEBI:15378"/>
        <dbReference type="ChEBI" id="CHEBI:30011"/>
        <dbReference type="ChEBI" id="CHEBI:57856"/>
        <dbReference type="ChEBI" id="CHEBI:59789"/>
        <dbReference type="ChEBI" id="CHEBI:61891"/>
        <dbReference type="EC" id="2.1.1.297"/>
    </reaction>
</comment>
<protein>
    <recommendedName>
        <fullName evidence="1">peptide chain release factor N(5)-glutamine methyltransferase</fullName>
        <ecNumber evidence="1">2.1.1.297</ecNumber>
    </recommendedName>
</protein>
<dbReference type="EC" id="2.1.1.297" evidence="1"/>
<dbReference type="PANTHER" id="PTHR18895:SF74">
    <property type="entry name" value="MTRF1L RELEASE FACTOR GLUTAMINE METHYLTRANSFERASE"/>
    <property type="match status" value="1"/>
</dbReference>
<dbReference type="InterPro" id="IPR040758">
    <property type="entry name" value="PrmC_N"/>
</dbReference>
<dbReference type="Gene3D" id="3.40.50.150">
    <property type="entry name" value="Vaccinia Virus protein VP39"/>
    <property type="match status" value="1"/>
</dbReference>
<accession>V9KX81</accession>
<organism evidence="8">
    <name type="scientific">Callorhinchus milii</name>
    <name type="common">Ghost shark</name>
    <dbReference type="NCBI Taxonomy" id="7868"/>
    <lineage>
        <taxon>Eukaryota</taxon>
        <taxon>Metazoa</taxon>
        <taxon>Chordata</taxon>
        <taxon>Craniata</taxon>
        <taxon>Vertebrata</taxon>
        <taxon>Chondrichthyes</taxon>
        <taxon>Holocephali</taxon>
        <taxon>Chimaeriformes</taxon>
        <taxon>Callorhinchidae</taxon>
        <taxon>Callorhinchus</taxon>
    </lineage>
</organism>
<dbReference type="NCBIfam" id="TIGR00536">
    <property type="entry name" value="hemK_fam"/>
    <property type="match status" value="1"/>
</dbReference>
<dbReference type="InterPro" id="IPR004556">
    <property type="entry name" value="HemK-like"/>
</dbReference>
<proteinExistence type="evidence at transcript level"/>
<evidence type="ECO:0000256" key="4">
    <source>
        <dbReference type="ARBA" id="ARBA00022691"/>
    </source>
</evidence>
<feature type="domain" description="Methyltransferase small" evidence="6">
    <location>
        <begin position="175"/>
        <end position="276"/>
    </location>
</feature>
<dbReference type="Gene3D" id="1.10.8.10">
    <property type="entry name" value="DNA helicase RuvA subunit, C-terminal domain"/>
    <property type="match status" value="1"/>
</dbReference>
<dbReference type="GO" id="GO:0032259">
    <property type="term" value="P:methylation"/>
    <property type="evidence" value="ECO:0007669"/>
    <property type="project" value="UniProtKB-KW"/>
</dbReference>
<dbReference type="InterPro" id="IPR002052">
    <property type="entry name" value="DNA_methylase_N6_adenine_CS"/>
</dbReference>
<dbReference type="Pfam" id="PF17827">
    <property type="entry name" value="PrmC_N"/>
    <property type="match status" value="1"/>
</dbReference>
<feature type="domain" description="Release factor glutamine methyltransferase N-terminal" evidence="7">
    <location>
        <begin position="59"/>
        <end position="127"/>
    </location>
</feature>
<evidence type="ECO:0000256" key="5">
    <source>
        <dbReference type="ARBA" id="ARBA00048391"/>
    </source>
</evidence>
<reference evidence="8" key="1">
    <citation type="journal article" date="2014" name="Nature">
        <title>Elephant shark genome provides unique insights into gnathostome evolution.</title>
        <authorList>
            <consortium name="International Elephant Shark Genome Sequencing Consortium"/>
            <person name="Venkatesh B."/>
            <person name="Lee A.P."/>
            <person name="Ravi V."/>
            <person name="Maurya A.K."/>
            <person name="Lian M.M."/>
            <person name="Swann J.B."/>
            <person name="Ohta Y."/>
            <person name="Flajnik M.F."/>
            <person name="Sutoh Y."/>
            <person name="Kasahara M."/>
            <person name="Hoon S."/>
            <person name="Gangu V."/>
            <person name="Roy S.W."/>
            <person name="Irimia M."/>
            <person name="Korzh V."/>
            <person name="Kondrychyn I."/>
            <person name="Lim Z.W."/>
            <person name="Tay B.H."/>
            <person name="Tohari S."/>
            <person name="Kong K.W."/>
            <person name="Ho S."/>
            <person name="Lorente-Galdos B."/>
            <person name="Quilez J."/>
            <person name="Marques-Bonet T."/>
            <person name="Raney B.J."/>
            <person name="Ingham P.W."/>
            <person name="Tay A."/>
            <person name="Hillier L.W."/>
            <person name="Minx P."/>
            <person name="Boehm T."/>
            <person name="Wilson R.K."/>
            <person name="Brenner S."/>
            <person name="Warren W.C."/>
        </authorList>
    </citation>
    <scope>NUCLEOTIDE SEQUENCE</scope>
    <source>
        <tissue evidence="8">Brain</tissue>
    </source>
</reference>
<dbReference type="InterPro" id="IPR050320">
    <property type="entry name" value="N5-glutamine_MTase"/>
</dbReference>
<evidence type="ECO:0000313" key="8">
    <source>
        <dbReference type="EMBL" id="AFP03718.1"/>
    </source>
</evidence>
<dbReference type="GO" id="GO:0005739">
    <property type="term" value="C:mitochondrion"/>
    <property type="evidence" value="ECO:0007669"/>
    <property type="project" value="TreeGrafter"/>
</dbReference>
<evidence type="ECO:0000256" key="1">
    <source>
        <dbReference type="ARBA" id="ARBA00012771"/>
    </source>
</evidence>
<dbReference type="EMBL" id="JW871200">
    <property type="protein sequence ID" value="AFP03718.1"/>
    <property type="molecule type" value="mRNA"/>
</dbReference>
<sequence>MRGRYLWSRLVPGSCLRPAPHARGWTPIPVGGGGVLAGFSPARAQGSSGHELTTAAQCVTYWSTRFHREGIPEPQESSQYIISHVLGGKTIHSLEEGSLSRALTAEQKRMIWKLCFRRLQRMPVQFVIEEWDFCDLTLKMKPPVFIPRPETEDLVSIVLSKEDDSTEETPWQSSLQTDARYLFLEIGCGSGAITMCLLQHFKQSHAVAVDKSAEAVALTRENAERLCVQHRVREYQLDVISDSQELATVCGPVDAIVSNPPYVFHEDMSELAAEILRYEDLSALDGGTEGMDVIRAILQLAPTVLKHHGKVFLEVEPRHPEMIQAWLQNQPAPGLTYRATHKDHCGKPRFCILQKC</sequence>
<dbReference type="GO" id="GO:0003676">
    <property type="term" value="F:nucleic acid binding"/>
    <property type="evidence" value="ECO:0007669"/>
    <property type="project" value="InterPro"/>
</dbReference>
<keyword evidence="2 8" id="KW-0489">Methyltransferase</keyword>
<dbReference type="GO" id="GO:0102559">
    <property type="term" value="F:peptide chain release factor N(5)-glutamine methyltransferase activity"/>
    <property type="evidence" value="ECO:0007669"/>
    <property type="project" value="UniProtKB-EC"/>
</dbReference>
<dbReference type="InterPro" id="IPR007848">
    <property type="entry name" value="Small_mtfrase_dom"/>
</dbReference>
<dbReference type="Pfam" id="PF05175">
    <property type="entry name" value="MTS"/>
    <property type="match status" value="1"/>
</dbReference>
<evidence type="ECO:0000256" key="3">
    <source>
        <dbReference type="ARBA" id="ARBA00022679"/>
    </source>
</evidence>